<feature type="transmembrane region" description="Helical" evidence="14">
    <location>
        <begin position="39"/>
        <end position="59"/>
    </location>
</feature>
<evidence type="ECO:0000256" key="14">
    <source>
        <dbReference type="PIRNR" id="PIRNR006404"/>
    </source>
</evidence>
<evidence type="ECO:0000256" key="6">
    <source>
        <dbReference type="ARBA" id="ARBA00022723"/>
    </source>
</evidence>
<name>A0A510HKL9_9ACTN</name>
<gene>
    <name evidence="19" type="ORF">RxyAA322_24250</name>
</gene>
<dbReference type="CDD" id="cd06164">
    <property type="entry name" value="S2P-M50_SpoIVFB_CBS"/>
    <property type="match status" value="1"/>
</dbReference>
<evidence type="ECO:0000259" key="18">
    <source>
        <dbReference type="PROSITE" id="PS51371"/>
    </source>
</evidence>
<feature type="binding site" evidence="16">
    <location>
        <position position="166"/>
    </location>
    <ligand>
        <name>Zn(2+)</name>
        <dbReference type="ChEBI" id="CHEBI:29105"/>
        <note>catalytic</note>
    </ligand>
</feature>
<keyword evidence="6 14" id="KW-0479">Metal-binding</keyword>
<proteinExistence type="inferred from homology"/>
<feature type="binding site" evidence="16">
    <location>
        <position position="63"/>
    </location>
    <ligand>
        <name>Zn(2+)</name>
        <dbReference type="ChEBI" id="CHEBI:29105"/>
        <note>catalytic</note>
    </ligand>
</feature>
<dbReference type="SUPFAM" id="SSF54631">
    <property type="entry name" value="CBS-domain pair"/>
    <property type="match status" value="1"/>
</dbReference>
<keyword evidence="12 17" id="KW-0129">CBS domain</keyword>
<comment type="subcellular location">
    <subcellularLocation>
        <location evidence="1 14">Cell membrane</location>
        <topology evidence="1 14">Multi-pass membrane protein</topology>
    </subcellularLocation>
</comment>
<evidence type="ECO:0000256" key="16">
    <source>
        <dbReference type="PIRSR" id="PIRSR006404-2"/>
    </source>
</evidence>
<feature type="transmembrane region" description="Helical" evidence="14">
    <location>
        <begin position="143"/>
        <end position="163"/>
    </location>
</feature>
<feature type="transmembrane region" description="Helical" evidence="14">
    <location>
        <begin position="209"/>
        <end position="229"/>
    </location>
</feature>
<dbReference type="InterPro" id="IPR046342">
    <property type="entry name" value="CBS_dom_sf"/>
</dbReference>
<evidence type="ECO:0000256" key="7">
    <source>
        <dbReference type="ARBA" id="ARBA00022737"/>
    </source>
</evidence>
<dbReference type="Pfam" id="PF00571">
    <property type="entry name" value="CBS"/>
    <property type="match status" value="2"/>
</dbReference>
<dbReference type="Gene3D" id="3.10.580.10">
    <property type="entry name" value="CBS-domain"/>
    <property type="match status" value="1"/>
</dbReference>
<evidence type="ECO:0000256" key="5">
    <source>
        <dbReference type="ARBA" id="ARBA00022692"/>
    </source>
</evidence>
<keyword evidence="13 14" id="KW-0472">Membrane</keyword>
<keyword evidence="8 14" id="KW-0378">Hydrolase</keyword>
<keyword evidence="4 14" id="KW-0645">Protease</keyword>
<evidence type="ECO:0000256" key="11">
    <source>
        <dbReference type="ARBA" id="ARBA00023049"/>
    </source>
</evidence>
<dbReference type="EMBL" id="AP019791">
    <property type="protein sequence ID" value="BBL80571.1"/>
    <property type="molecule type" value="Genomic_DNA"/>
</dbReference>
<feature type="domain" description="CBS" evidence="18">
    <location>
        <begin position="309"/>
        <end position="367"/>
    </location>
</feature>
<reference evidence="19" key="1">
    <citation type="journal article" date="2019" name="Microbiol. Resour. Announc.">
        <title>Complete Genome Sequence of Rubrobacter xylanophilus Strain AA3-22, Isolated from Arima Onsen in Japan.</title>
        <authorList>
            <person name="Tomariguchi N."/>
            <person name="Miyazaki K."/>
        </authorList>
    </citation>
    <scope>NUCLEOTIDE SEQUENCE [LARGE SCALE GENOMIC DNA]</scope>
    <source>
        <strain evidence="19">AA3-22</strain>
    </source>
</reference>
<feature type="domain" description="CBS" evidence="18">
    <location>
        <begin position="244"/>
        <end position="304"/>
    </location>
</feature>
<keyword evidence="9 14" id="KW-0862">Zinc</keyword>
<dbReference type="InterPro" id="IPR016483">
    <property type="entry name" value="UCP006404_Pept_M50_CBS"/>
</dbReference>
<accession>A0A510HKL9</accession>
<dbReference type="SMART" id="SM00116">
    <property type="entry name" value="CBS"/>
    <property type="match status" value="2"/>
</dbReference>
<dbReference type="CDD" id="cd02205">
    <property type="entry name" value="CBS_pair_SF"/>
    <property type="match status" value="1"/>
</dbReference>
<dbReference type="GO" id="GO:0046872">
    <property type="term" value="F:metal ion binding"/>
    <property type="evidence" value="ECO:0007669"/>
    <property type="project" value="UniProtKB-UniRule"/>
</dbReference>
<dbReference type="RefSeq" id="WP_143528563.1">
    <property type="nucleotide sequence ID" value="NZ_AP019791.1"/>
</dbReference>
<feature type="binding site" evidence="16">
    <location>
        <position position="59"/>
    </location>
    <ligand>
        <name>Zn(2+)</name>
        <dbReference type="ChEBI" id="CHEBI:29105"/>
        <note>catalytic</note>
    </ligand>
</feature>
<dbReference type="PROSITE" id="PS51371">
    <property type="entry name" value="CBS"/>
    <property type="match status" value="2"/>
</dbReference>
<evidence type="ECO:0000256" key="4">
    <source>
        <dbReference type="ARBA" id="ARBA00022670"/>
    </source>
</evidence>
<dbReference type="PANTHER" id="PTHR39188">
    <property type="entry name" value="MEMBRANE-ASSOCIATED ZINC METALLOPROTEASE M50B"/>
    <property type="match status" value="1"/>
</dbReference>
<evidence type="ECO:0000256" key="17">
    <source>
        <dbReference type="PROSITE-ProRule" id="PRU00703"/>
    </source>
</evidence>
<keyword evidence="20" id="KW-1185">Reference proteome</keyword>
<feature type="active site" evidence="15">
    <location>
        <position position="60"/>
    </location>
</feature>
<evidence type="ECO:0000313" key="20">
    <source>
        <dbReference type="Proteomes" id="UP000318065"/>
    </source>
</evidence>
<keyword evidence="7" id="KW-0677">Repeat</keyword>
<dbReference type="Pfam" id="PF02163">
    <property type="entry name" value="Peptidase_M50"/>
    <property type="match status" value="1"/>
</dbReference>
<dbReference type="GO" id="GO:0006508">
    <property type="term" value="P:proteolysis"/>
    <property type="evidence" value="ECO:0007669"/>
    <property type="project" value="UniProtKB-KW"/>
</dbReference>
<sequence length="376" mass="40724">MGGSFKIGRAFGIDVKVHWTFLLLVVFFGFLAYQATGSAGRALAVIGLILGLFVCVLLHEYGHSLTAQRLGIEINDITLLPIGGLARMKSLPERPADEVKIALAGPLVNVVLAPVFFAVGHLLGASPFSATGFVSAADSAGQFFSFLGVVNVLLAVFNLIPAFPMDGGRVLRGLLATRMGPVRATDISSAVGQGFALLFFLYGLLGGNLLLVLIAVFIFFGAGGEAEIVRQRELMRGLTVRDVMGTRRRTETVTPWHTFGQVLDSVIHGYQMDFPVVDEDGRLVGMLTRNEIMAAAHSPDRFSEVRQIMRTEFPTISPEADLFAEGQKLLQESGLRAIPVVEDGELVGMLTLEDMSQASLLRDIRKLQQRPAPWGR</sequence>
<dbReference type="AlphaFoldDB" id="A0A510HKL9"/>
<comment type="cofactor">
    <cofactor evidence="14 16">
        <name>Zn(2+)</name>
        <dbReference type="ChEBI" id="CHEBI:29105"/>
    </cofactor>
    <text evidence="14 16">Binds 1 zinc ion per subunit.</text>
</comment>
<evidence type="ECO:0000256" key="13">
    <source>
        <dbReference type="ARBA" id="ARBA00023136"/>
    </source>
</evidence>
<evidence type="ECO:0000256" key="12">
    <source>
        <dbReference type="ARBA" id="ARBA00023122"/>
    </source>
</evidence>
<dbReference type="OrthoDB" id="9781963at2"/>
<keyword evidence="3 14" id="KW-1003">Cell membrane</keyword>
<evidence type="ECO:0000256" key="2">
    <source>
        <dbReference type="ARBA" id="ARBA00007931"/>
    </source>
</evidence>
<evidence type="ECO:0000256" key="9">
    <source>
        <dbReference type="ARBA" id="ARBA00022833"/>
    </source>
</evidence>
<evidence type="ECO:0000256" key="15">
    <source>
        <dbReference type="PIRSR" id="PIRSR006404-1"/>
    </source>
</evidence>
<evidence type="ECO:0000256" key="3">
    <source>
        <dbReference type="ARBA" id="ARBA00022475"/>
    </source>
</evidence>
<dbReference type="InterPro" id="IPR000644">
    <property type="entry name" value="CBS_dom"/>
</dbReference>
<keyword evidence="5 14" id="KW-0812">Transmembrane</keyword>
<dbReference type="InterPro" id="IPR008915">
    <property type="entry name" value="Peptidase_M50"/>
</dbReference>
<evidence type="ECO:0000313" key="19">
    <source>
        <dbReference type="EMBL" id="BBL80571.1"/>
    </source>
</evidence>
<dbReference type="Proteomes" id="UP000318065">
    <property type="component" value="Chromosome"/>
</dbReference>
<evidence type="ECO:0000256" key="1">
    <source>
        <dbReference type="ARBA" id="ARBA00004651"/>
    </source>
</evidence>
<organism evidence="19 20">
    <name type="scientific">Rubrobacter xylanophilus</name>
    <dbReference type="NCBI Taxonomy" id="49319"/>
    <lineage>
        <taxon>Bacteria</taxon>
        <taxon>Bacillati</taxon>
        <taxon>Actinomycetota</taxon>
        <taxon>Rubrobacteria</taxon>
        <taxon>Rubrobacterales</taxon>
        <taxon>Rubrobacteraceae</taxon>
        <taxon>Rubrobacter</taxon>
    </lineage>
</organism>
<protein>
    <recommendedName>
        <fullName evidence="14">Zinc metalloprotease</fullName>
    </recommendedName>
</protein>
<dbReference type="PIRSF" id="PIRSF006404">
    <property type="entry name" value="UCP006404_Pept_M50_CBS"/>
    <property type="match status" value="1"/>
</dbReference>
<dbReference type="GO" id="GO:0008237">
    <property type="term" value="F:metallopeptidase activity"/>
    <property type="evidence" value="ECO:0007669"/>
    <property type="project" value="UniProtKB-UniRule"/>
</dbReference>
<evidence type="ECO:0000256" key="10">
    <source>
        <dbReference type="ARBA" id="ARBA00022989"/>
    </source>
</evidence>
<feature type="transmembrane region" description="Helical" evidence="14">
    <location>
        <begin position="101"/>
        <end position="123"/>
    </location>
</feature>
<keyword evidence="10 14" id="KW-1133">Transmembrane helix</keyword>
<keyword evidence="11 14" id="KW-0482">Metalloprotease</keyword>
<dbReference type="PANTHER" id="PTHR39188:SF3">
    <property type="entry name" value="STAGE IV SPORULATION PROTEIN FB"/>
    <property type="match status" value="1"/>
</dbReference>
<comment type="similarity">
    <text evidence="2 14">Belongs to the peptidase M50B family.</text>
</comment>
<feature type="transmembrane region" description="Helical" evidence="14">
    <location>
        <begin position="12"/>
        <end position="33"/>
    </location>
</feature>
<evidence type="ECO:0000256" key="8">
    <source>
        <dbReference type="ARBA" id="ARBA00022801"/>
    </source>
</evidence>
<dbReference type="GO" id="GO:0005886">
    <property type="term" value="C:plasma membrane"/>
    <property type="evidence" value="ECO:0007669"/>
    <property type="project" value="UniProtKB-SubCell"/>
</dbReference>